<feature type="transmembrane region" description="Helical" evidence="1">
    <location>
        <begin position="25"/>
        <end position="44"/>
    </location>
</feature>
<keyword evidence="3" id="KW-1185">Reference proteome</keyword>
<protein>
    <submittedName>
        <fullName evidence="2">Uncharacterized protein</fullName>
    </submittedName>
</protein>
<dbReference type="Proteomes" id="UP000311919">
    <property type="component" value="Unassembled WGS sequence"/>
</dbReference>
<comment type="caution">
    <text evidence="2">The sequence shown here is derived from an EMBL/GenBank/DDBJ whole genome shotgun (WGS) entry which is preliminary data.</text>
</comment>
<evidence type="ECO:0000313" key="3">
    <source>
        <dbReference type="Proteomes" id="UP000311919"/>
    </source>
</evidence>
<organism evidence="2 3">
    <name type="scientific">Schistosoma japonicum</name>
    <name type="common">Blood fluke</name>
    <dbReference type="NCBI Taxonomy" id="6182"/>
    <lineage>
        <taxon>Eukaryota</taxon>
        <taxon>Metazoa</taxon>
        <taxon>Spiralia</taxon>
        <taxon>Lophotrochozoa</taxon>
        <taxon>Platyhelminthes</taxon>
        <taxon>Trematoda</taxon>
        <taxon>Digenea</taxon>
        <taxon>Strigeidida</taxon>
        <taxon>Schistosomatoidea</taxon>
        <taxon>Schistosomatidae</taxon>
        <taxon>Schistosoma</taxon>
    </lineage>
</organism>
<sequence>KMISRFGGHDFYGQTNEERMKRFKVTVFLVIKISLLVFQAMGILRKAINCGKKMTVSEAHGTRVGYLFVVLGADVESPFRRILSLSFQVKNETDPRFNYQMGDWD</sequence>
<keyword evidence="1" id="KW-0812">Transmembrane</keyword>
<evidence type="ECO:0000256" key="1">
    <source>
        <dbReference type="SAM" id="Phobius"/>
    </source>
</evidence>
<feature type="non-terminal residue" evidence="2">
    <location>
        <position position="1"/>
    </location>
</feature>
<accession>A0A4Z2CNL5</accession>
<evidence type="ECO:0000313" key="2">
    <source>
        <dbReference type="EMBL" id="TNN05811.1"/>
    </source>
</evidence>
<keyword evidence="1" id="KW-0472">Membrane</keyword>
<proteinExistence type="predicted"/>
<name>A0A4Z2CNL5_SCHJA</name>
<reference evidence="2 3" key="1">
    <citation type="submission" date="2019-03" db="EMBL/GenBank/DDBJ databases">
        <title>An improved genome assembly of the fluke Schistosoma japonicum.</title>
        <authorList>
            <person name="Hu W."/>
            <person name="Luo F."/>
            <person name="Yin M."/>
            <person name="Mo X."/>
            <person name="Sun C."/>
            <person name="Wu Q."/>
            <person name="Zhu B."/>
            <person name="Xiang M."/>
            <person name="Wang J."/>
            <person name="Wang Y."/>
            <person name="Zhang T."/>
            <person name="Xu B."/>
            <person name="Zheng H."/>
            <person name="Feng Z."/>
        </authorList>
    </citation>
    <scope>NUCLEOTIDE SEQUENCE [LARGE SCALE GENOMIC DNA]</scope>
    <source>
        <strain evidence="2">HuSjv2</strain>
        <tissue evidence="2">Worms</tissue>
    </source>
</reference>
<gene>
    <name evidence="2" type="ORF">EWB00_008849</name>
</gene>
<dbReference type="AlphaFoldDB" id="A0A4Z2CNL5"/>
<dbReference type="EMBL" id="SKCS01000499">
    <property type="protein sequence ID" value="TNN05811.1"/>
    <property type="molecule type" value="Genomic_DNA"/>
</dbReference>
<keyword evidence="1" id="KW-1133">Transmembrane helix</keyword>